<keyword evidence="3" id="KW-1185">Reference proteome</keyword>
<sequence length="458" mass="52084">MGQLKTEEKPQKRQIEGAEARNNNDPNQKKQKPTKKLEKNKNSFANEANSSAENELMDLKIRFEKSDCQKFDEFVMRSFNRTNKASERRQKETANSAEKHSEKRQINGKEKNEEKIRENCNGNSAKIITTGQKSDKNETESIDQQKSGKNETESIDQQKSGKNETESIDQQKSGKNETESIDQQKSGTDQSIVENPPIQTARKFLMDPTKVERMVKMFSVKRSLRWKELTNFCTEFSAPLKPFIGAEKRRMEQEIKQKILAVIHAGRSIDSALISIELSLLPFAADLSAQLEQFYNGARNVNEMKEIATQIAKQMICALIEPIDVREDFLKTYIKQLQQALPQNILLASAGASFIRPMEFLTKLEMADFTSGAESSAQSSAQKLINLNFKLYNGLYKVSSNLLNAITISFEKVPEIGMFLQKTKAFVRIVIELMRGFVEKAREIGLNRAKIEKCEDGQ</sequence>
<feature type="compositionally biased region" description="Basic and acidic residues" evidence="1">
    <location>
        <begin position="84"/>
        <end position="118"/>
    </location>
</feature>
<feature type="region of interest" description="Disordered" evidence="1">
    <location>
        <begin position="79"/>
        <end position="200"/>
    </location>
</feature>
<gene>
    <name evidence="2" type="ORF">niasHT_000051</name>
</gene>
<feature type="compositionally biased region" description="Polar residues" evidence="1">
    <location>
        <begin position="43"/>
        <end position="53"/>
    </location>
</feature>
<organism evidence="2 3">
    <name type="scientific">Heterodera trifolii</name>
    <dbReference type="NCBI Taxonomy" id="157864"/>
    <lineage>
        <taxon>Eukaryota</taxon>
        <taxon>Metazoa</taxon>
        <taxon>Ecdysozoa</taxon>
        <taxon>Nematoda</taxon>
        <taxon>Chromadorea</taxon>
        <taxon>Rhabditida</taxon>
        <taxon>Tylenchina</taxon>
        <taxon>Tylenchomorpha</taxon>
        <taxon>Tylenchoidea</taxon>
        <taxon>Heteroderidae</taxon>
        <taxon>Heteroderinae</taxon>
        <taxon>Heterodera</taxon>
    </lineage>
</organism>
<feature type="region of interest" description="Disordered" evidence="1">
    <location>
        <begin position="1"/>
        <end position="54"/>
    </location>
</feature>
<dbReference type="EMBL" id="JBICBT010000039">
    <property type="protein sequence ID" value="KAL3125298.1"/>
    <property type="molecule type" value="Genomic_DNA"/>
</dbReference>
<accession>A0ABD2MCV5</accession>
<feature type="compositionally biased region" description="Polar residues" evidence="1">
    <location>
        <begin position="181"/>
        <end position="193"/>
    </location>
</feature>
<evidence type="ECO:0000313" key="3">
    <source>
        <dbReference type="Proteomes" id="UP001620626"/>
    </source>
</evidence>
<comment type="caution">
    <text evidence="2">The sequence shown here is derived from an EMBL/GenBank/DDBJ whole genome shotgun (WGS) entry which is preliminary data.</text>
</comment>
<dbReference type="AlphaFoldDB" id="A0ABD2MCV5"/>
<name>A0ABD2MCV5_9BILA</name>
<dbReference type="Proteomes" id="UP001620626">
    <property type="component" value="Unassembled WGS sequence"/>
</dbReference>
<feature type="compositionally biased region" description="Polar residues" evidence="1">
    <location>
        <begin position="120"/>
        <end position="132"/>
    </location>
</feature>
<feature type="compositionally biased region" description="Basic and acidic residues" evidence="1">
    <location>
        <begin position="1"/>
        <end position="19"/>
    </location>
</feature>
<evidence type="ECO:0000256" key="1">
    <source>
        <dbReference type="SAM" id="MobiDB-lite"/>
    </source>
</evidence>
<protein>
    <submittedName>
        <fullName evidence="2">Uncharacterized protein</fullName>
    </submittedName>
</protein>
<reference evidence="2 3" key="1">
    <citation type="submission" date="2024-10" db="EMBL/GenBank/DDBJ databases">
        <authorList>
            <person name="Kim D."/>
        </authorList>
    </citation>
    <scope>NUCLEOTIDE SEQUENCE [LARGE SCALE GENOMIC DNA]</scope>
    <source>
        <strain evidence="2">BH-2024</strain>
    </source>
</reference>
<evidence type="ECO:0000313" key="2">
    <source>
        <dbReference type="EMBL" id="KAL3125298.1"/>
    </source>
</evidence>
<proteinExistence type="predicted"/>